<feature type="active site" description="Proton donor/acceptor" evidence="7">
    <location>
        <position position="335"/>
    </location>
</feature>
<evidence type="ECO:0000256" key="3">
    <source>
        <dbReference type="ARBA" id="ARBA00022679"/>
    </source>
</evidence>
<evidence type="ECO:0000313" key="10">
    <source>
        <dbReference type="EMBL" id="MDU0113294.1"/>
    </source>
</evidence>
<evidence type="ECO:0000256" key="1">
    <source>
        <dbReference type="ARBA" id="ARBA00004752"/>
    </source>
</evidence>
<dbReference type="PANTHER" id="PTHR30582:SF2">
    <property type="entry name" value="L,D-TRANSPEPTIDASE YCIB-RELATED"/>
    <property type="match status" value="1"/>
</dbReference>
<dbReference type="CDD" id="cd16913">
    <property type="entry name" value="YkuD_like"/>
    <property type="match status" value="1"/>
</dbReference>
<dbReference type="InterPro" id="IPR038063">
    <property type="entry name" value="Transpep_catalytic_dom"/>
</dbReference>
<organism evidence="10 11">
    <name type="scientific">Psychrosphaera aquimarina</name>
    <dbReference type="NCBI Taxonomy" id="2044854"/>
    <lineage>
        <taxon>Bacteria</taxon>
        <taxon>Pseudomonadati</taxon>
        <taxon>Pseudomonadota</taxon>
        <taxon>Gammaproteobacteria</taxon>
        <taxon>Alteromonadales</taxon>
        <taxon>Pseudoalteromonadaceae</taxon>
        <taxon>Psychrosphaera</taxon>
    </lineage>
</organism>
<evidence type="ECO:0000256" key="5">
    <source>
        <dbReference type="ARBA" id="ARBA00022984"/>
    </source>
</evidence>
<sequence>MKVVVSLMYLAMLLTSSMSWAAKTYLTLGQVDVLDAPNGSLIDTWPDKTLFTSSSESELWVTISGHFPEGVWQPLETELYVQKSEQLKLRTPYQHKSAKTVVYKALKKVGSNAKAYKLLEDALVYINKPKVITAEPLNTSLEVNANYIELSQPVNVPVSLDNKAADTMLWSKDTVFTTSYEDAYLIKVTGHFPVEGWEALEHPLWIKKPVKLQDRTQPRRYERNKSSKRFAIIDKRRFELSVYEVVDGKKEKLMRTPVALGYDRCLPKSKGGKCYYTPEGEFEIEFKLFDPDGINWCIPPKMAGEFKSKLAKGERCWRGVMGNYAMHFGDSLFLHGTSNPNSIGSRTTHGCVRLRNPDIEMVYQMLKNGDKVLISETPEQFDLVALAEEQTEPLIDESEALLETKPVL</sequence>
<feature type="active site" description="Nucleophile" evidence="7">
    <location>
        <position position="351"/>
    </location>
</feature>
<keyword evidence="4 7" id="KW-0133">Cell shape</keyword>
<keyword evidence="11" id="KW-1185">Reference proteome</keyword>
<reference evidence="10 11" key="1">
    <citation type="submission" date="2023-10" db="EMBL/GenBank/DDBJ databases">
        <title>Psychrosphaera aquimaarina strain SW33 isolated from seawater.</title>
        <authorList>
            <person name="Bayburt H."/>
            <person name="Kim J.M."/>
            <person name="Choi B.J."/>
            <person name="Jeon C.O."/>
        </authorList>
    </citation>
    <scope>NUCLEOTIDE SEQUENCE [LARGE SCALE GENOMIC DNA]</scope>
    <source>
        <strain evidence="10 11">KCTC 52743</strain>
    </source>
</reference>
<evidence type="ECO:0000256" key="7">
    <source>
        <dbReference type="PROSITE-ProRule" id="PRU01373"/>
    </source>
</evidence>
<evidence type="ECO:0000259" key="9">
    <source>
        <dbReference type="PROSITE" id="PS52029"/>
    </source>
</evidence>
<dbReference type="Gene3D" id="2.40.440.10">
    <property type="entry name" value="L,D-transpeptidase catalytic domain-like"/>
    <property type="match status" value="1"/>
</dbReference>
<keyword evidence="3 10" id="KW-0808">Transferase</keyword>
<keyword evidence="5 7" id="KW-0573">Peptidoglycan synthesis</keyword>
<evidence type="ECO:0000256" key="8">
    <source>
        <dbReference type="SAM" id="SignalP"/>
    </source>
</evidence>
<accession>A0ABU3R188</accession>
<dbReference type="GO" id="GO:0016740">
    <property type="term" value="F:transferase activity"/>
    <property type="evidence" value="ECO:0007669"/>
    <property type="project" value="UniProtKB-KW"/>
</dbReference>
<dbReference type="SUPFAM" id="SSF141523">
    <property type="entry name" value="L,D-transpeptidase catalytic domain-like"/>
    <property type="match status" value="1"/>
</dbReference>
<comment type="caution">
    <text evidence="10">The sequence shown here is derived from an EMBL/GenBank/DDBJ whole genome shotgun (WGS) entry which is preliminary data.</text>
</comment>
<comment type="similarity">
    <text evidence="2">Belongs to the YkuD family.</text>
</comment>
<dbReference type="PANTHER" id="PTHR30582">
    <property type="entry name" value="L,D-TRANSPEPTIDASE"/>
    <property type="match status" value="1"/>
</dbReference>
<dbReference type="InterPro" id="IPR050979">
    <property type="entry name" value="LD-transpeptidase"/>
</dbReference>
<keyword evidence="8" id="KW-0732">Signal</keyword>
<comment type="pathway">
    <text evidence="1 7">Cell wall biogenesis; peptidoglycan biosynthesis.</text>
</comment>
<name>A0ABU3R188_9GAMM</name>
<evidence type="ECO:0000256" key="6">
    <source>
        <dbReference type="ARBA" id="ARBA00023316"/>
    </source>
</evidence>
<dbReference type="EC" id="2.-.-.-" evidence="10"/>
<proteinExistence type="inferred from homology"/>
<keyword evidence="6 7" id="KW-0961">Cell wall biogenesis/degradation</keyword>
<dbReference type="RefSeq" id="WP_315946911.1">
    <property type="nucleotide sequence ID" value="NZ_JAWCUA010000007.1"/>
</dbReference>
<evidence type="ECO:0000256" key="4">
    <source>
        <dbReference type="ARBA" id="ARBA00022960"/>
    </source>
</evidence>
<feature type="chain" id="PRO_5046904856" evidence="8">
    <location>
        <begin position="22"/>
        <end position="408"/>
    </location>
</feature>
<dbReference type="PROSITE" id="PS52029">
    <property type="entry name" value="LD_TPASE"/>
    <property type="match status" value="1"/>
</dbReference>
<dbReference type="InterPro" id="IPR005490">
    <property type="entry name" value="LD_TPept_cat_dom"/>
</dbReference>
<dbReference type="EMBL" id="JAWCUA010000007">
    <property type="protein sequence ID" value="MDU0113294.1"/>
    <property type="molecule type" value="Genomic_DNA"/>
</dbReference>
<evidence type="ECO:0000313" key="11">
    <source>
        <dbReference type="Proteomes" id="UP001257914"/>
    </source>
</evidence>
<protein>
    <submittedName>
        <fullName evidence="10">L,D-transpeptidase</fullName>
        <ecNumber evidence="10">2.-.-.-</ecNumber>
    </submittedName>
</protein>
<dbReference type="Proteomes" id="UP001257914">
    <property type="component" value="Unassembled WGS sequence"/>
</dbReference>
<evidence type="ECO:0000256" key="2">
    <source>
        <dbReference type="ARBA" id="ARBA00005992"/>
    </source>
</evidence>
<dbReference type="Pfam" id="PF03734">
    <property type="entry name" value="YkuD"/>
    <property type="match status" value="1"/>
</dbReference>
<gene>
    <name evidence="10" type="ORF">RT723_09865</name>
</gene>
<feature type="signal peptide" evidence="8">
    <location>
        <begin position="1"/>
        <end position="21"/>
    </location>
</feature>
<feature type="domain" description="L,D-TPase catalytic" evidence="9">
    <location>
        <begin position="229"/>
        <end position="375"/>
    </location>
</feature>